<dbReference type="AlphaFoldDB" id="A0AAV7X083"/>
<dbReference type="EMBL" id="JANPWB010000001">
    <property type="protein sequence ID" value="KAJ1218416.1"/>
    <property type="molecule type" value="Genomic_DNA"/>
</dbReference>
<reference evidence="1" key="1">
    <citation type="journal article" date="2022" name="bioRxiv">
        <title>Sequencing and chromosome-scale assembly of the giantPleurodeles waltlgenome.</title>
        <authorList>
            <person name="Brown T."/>
            <person name="Elewa A."/>
            <person name="Iarovenko S."/>
            <person name="Subramanian E."/>
            <person name="Araus A.J."/>
            <person name="Petzold A."/>
            <person name="Susuki M."/>
            <person name="Suzuki K.-i.T."/>
            <person name="Hayashi T."/>
            <person name="Toyoda A."/>
            <person name="Oliveira C."/>
            <person name="Osipova E."/>
            <person name="Leigh N.D."/>
            <person name="Simon A."/>
            <person name="Yun M.H."/>
        </authorList>
    </citation>
    <scope>NUCLEOTIDE SEQUENCE</scope>
    <source>
        <strain evidence="1">20211129_DDA</strain>
        <tissue evidence="1">Liver</tissue>
    </source>
</reference>
<organism evidence="1 2">
    <name type="scientific">Pleurodeles waltl</name>
    <name type="common">Iberian ribbed newt</name>
    <dbReference type="NCBI Taxonomy" id="8319"/>
    <lineage>
        <taxon>Eukaryota</taxon>
        <taxon>Metazoa</taxon>
        <taxon>Chordata</taxon>
        <taxon>Craniata</taxon>
        <taxon>Vertebrata</taxon>
        <taxon>Euteleostomi</taxon>
        <taxon>Amphibia</taxon>
        <taxon>Batrachia</taxon>
        <taxon>Caudata</taxon>
        <taxon>Salamandroidea</taxon>
        <taxon>Salamandridae</taxon>
        <taxon>Pleurodelinae</taxon>
        <taxon>Pleurodeles</taxon>
    </lineage>
</organism>
<sequence length="96" mass="10475">MIMAASGRTLGPAKALEGYTDQLTDDPSLRGVMAEIQAMRSTDEPKLDTVTTEVKLSRVDFRNMLDNIKRAESKITKLQSTTSGPGAYEAKCNYSS</sequence>
<name>A0AAV7X083_PLEWA</name>
<evidence type="ECO:0000313" key="1">
    <source>
        <dbReference type="EMBL" id="KAJ1218416.1"/>
    </source>
</evidence>
<protein>
    <submittedName>
        <fullName evidence="1">Uncharacterized protein</fullName>
    </submittedName>
</protein>
<evidence type="ECO:0000313" key="2">
    <source>
        <dbReference type="Proteomes" id="UP001066276"/>
    </source>
</evidence>
<accession>A0AAV7X083</accession>
<dbReference type="Proteomes" id="UP001066276">
    <property type="component" value="Chromosome 1_1"/>
</dbReference>
<keyword evidence="2" id="KW-1185">Reference proteome</keyword>
<proteinExistence type="predicted"/>
<comment type="caution">
    <text evidence="1">The sequence shown here is derived from an EMBL/GenBank/DDBJ whole genome shotgun (WGS) entry which is preliminary data.</text>
</comment>
<gene>
    <name evidence="1" type="ORF">NDU88_005996</name>
</gene>